<dbReference type="EMBL" id="JBHUCP010000025">
    <property type="protein sequence ID" value="MFD1533335.1"/>
    <property type="molecule type" value="Genomic_DNA"/>
</dbReference>
<organism evidence="2 3">
    <name type="scientific">Pseudonocardia aurantiaca</name>
    <dbReference type="NCBI Taxonomy" id="75290"/>
    <lineage>
        <taxon>Bacteria</taxon>
        <taxon>Bacillati</taxon>
        <taxon>Actinomycetota</taxon>
        <taxon>Actinomycetes</taxon>
        <taxon>Pseudonocardiales</taxon>
        <taxon>Pseudonocardiaceae</taxon>
        <taxon>Pseudonocardia</taxon>
    </lineage>
</organism>
<sequence length="173" mass="18822">MTPPGQDPDVEAAVSCRMCGWAIPEPDQWRHDPQVQSEPCPDCGSISWLVDLHGSDHAQLHEFIGLRGKAPGVKRPRFELQAGDQLSVASGRWVRKRRLIDRDGDWYEETVVDPSTGETVHETREPLSEHWGHGSAKSVAQRGDDELSGGLAARGPEAGAREPSPPAPPEAAP</sequence>
<accession>A0ABW4FS20</accession>
<reference evidence="3" key="1">
    <citation type="journal article" date="2019" name="Int. J. Syst. Evol. Microbiol.">
        <title>The Global Catalogue of Microorganisms (GCM) 10K type strain sequencing project: providing services to taxonomists for standard genome sequencing and annotation.</title>
        <authorList>
            <consortium name="The Broad Institute Genomics Platform"/>
            <consortium name="The Broad Institute Genome Sequencing Center for Infectious Disease"/>
            <person name="Wu L."/>
            <person name="Ma J."/>
        </authorList>
    </citation>
    <scope>NUCLEOTIDE SEQUENCE [LARGE SCALE GENOMIC DNA]</scope>
    <source>
        <strain evidence="3">JCM 12165</strain>
    </source>
</reference>
<dbReference type="RefSeq" id="WP_343985173.1">
    <property type="nucleotide sequence ID" value="NZ_BAAAJG010000026.1"/>
</dbReference>
<evidence type="ECO:0000313" key="2">
    <source>
        <dbReference type="EMBL" id="MFD1533335.1"/>
    </source>
</evidence>
<comment type="caution">
    <text evidence="2">The sequence shown here is derived from an EMBL/GenBank/DDBJ whole genome shotgun (WGS) entry which is preliminary data.</text>
</comment>
<gene>
    <name evidence="2" type="ORF">ACFSCY_28310</name>
</gene>
<proteinExistence type="predicted"/>
<dbReference type="Proteomes" id="UP001597145">
    <property type="component" value="Unassembled WGS sequence"/>
</dbReference>
<keyword evidence="3" id="KW-1185">Reference proteome</keyword>
<protein>
    <submittedName>
        <fullName evidence="2">Uncharacterized protein</fullName>
    </submittedName>
</protein>
<feature type="region of interest" description="Disordered" evidence="1">
    <location>
        <begin position="113"/>
        <end position="173"/>
    </location>
</feature>
<evidence type="ECO:0000256" key="1">
    <source>
        <dbReference type="SAM" id="MobiDB-lite"/>
    </source>
</evidence>
<name>A0ABW4FS20_9PSEU</name>
<feature type="compositionally biased region" description="Pro residues" evidence="1">
    <location>
        <begin position="163"/>
        <end position="173"/>
    </location>
</feature>
<feature type="compositionally biased region" description="Basic and acidic residues" evidence="1">
    <location>
        <begin position="119"/>
        <end position="132"/>
    </location>
</feature>
<evidence type="ECO:0000313" key="3">
    <source>
        <dbReference type="Proteomes" id="UP001597145"/>
    </source>
</evidence>